<protein>
    <recommendedName>
        <fullName evidence="5 15">Succinyl-diaminopimelate desuccinylase</fullName>
        <shortName evidence="15">SDAP desuccinylase</shortName>
        <ecNumber evidence="4 15">3.5.1.18</ecNumber>
    </recommendedName>
    <alternativeName>
        <fullName evidence="13 15">N-succinyl-LL-2,6-diaminoheptanedioate amidohydrolase</fullName>
    </alternativeName>
</protein>
<evidence type="ECO:0000256" key="14">
    <source>
        <dbReference type="ARBA" id="ARBA00051301"/>
    </source>
</evidence>
<comment type="function">
    <text evidence="15">Catalyzes the hydrolysis of N-succinyl-L,L-diaminopimelic acid (SDAP), forming succinate and LL-2,6-diaminopimelate (DAP), an intermediate involved in the bacterial biosynthesis of lysine and meso-diaminopimelic acid, an essential component of bacterial cell walls.</text>
</comment>
<evidence type="ECO:0000256" key="1">
    <source>
        <dbReference type="ARBA" id="ARBA00005130"/>
    </source>
</evidence>
<dbReference type="NCBIfam" id="TIGR01246">
    <property type="entry name" value="dapE_proteo"/>
    <property type="match status" value="1"/>
</dbReference>
<accession>A0ABW1XMS8</accession>
<dbReference type="InterPro" id="IPR001261">
    <property type="entry name" value="ArgE/DapE_CS"/>
</dbReference>
<dbReference type="PANTHER" id="PTHR43808:SF31">
    <property type="entry name" value="N-ACETYL-L-CITRULLINE DEACETYLASE"/>
    <property type="match status" value="1"/>
</dbReference>
<dbReference type="HAMAP" id="MF_01690">
    <property type="entry name" value="DapE"/>
    <property type="match status" value="1"/>
</dbReference>
<dbReference type="InterPro" id="IPR002933">
    <property type="entry name" value="Peptidase_M20"/>
</dbReference>
<sequence>MQNQRLNQSESHAHQSISFSQTLMQRVSITPDDGGCQEWLAAQLSALGFTCHAFEQQGVRNLLATIGNGPQTIAFAGHTDVVPTGPREKWRFDPFAAHIEDNKLYGRGAADMKTGIAAMLGAWHQHIGLQRPIRQRFMWLITSDEEGEAEHGSKAIRQWLDDKRIALDKVIIGEPTAHLRSGDTIKVGRRGAVSAKLILRGKAGHVAYPQQTRNALHQAANVITALQQLPWDQGSADFPGTTLQITYCNSGDFTDNIVPARCELCFNVRYSHHFELAGLQQLIENAISAQTDDYELHWERACEPYFTANSHAGGLIHAAEQAIVKTTGCYPMMSTAGGTSDGRFFAGPHTEVVELGVPNHSIHQINEHVALTDIVTLEDIYTELLANLLS</sequence>
<dbReference type="EMBL" id="JBHSUS010000001">
    <property type="protein sequence ID" value="MFC6441412.1"/>
    <property type="molecule type" value="Genomic_DNA"/>
</dbReference>
<keyword evidence="18" id="KW-1185">Reference proteome</keyword>
<evidence type="ECO:0000256" key="13">
    <source>
        <dbReference type="ARBA" id="ARBA00031891"/>
    </source>
</evidence>
<dbReference type="NCBIfam" id="NF009557">
    <property type="entry name" value="PRK13009.1"/>
    <property type="match status" value="1"/>
</dbReference>
<dbReference type="SUPFAM" id="SSF55031">
    <property type="entry name" value="Bacterial exopeptidase dimerisation domain"/>
    <property type="match status" value="1"/>
</dbReference>
<evidence type="ECO:0000256" key="2">
    <source>
        <dbReference type="ARBA" id="ARBA00006746"/>
    </source>
</evidence>
<feature type="binding site" evidence="15">
    <location>
        <position position="111"/>
    </location>
    <ligand>
        <name>Zn(2+)</name>
        <dbReference type="ChEBI" id="CHEBI:29105"/>
        <label>1</label>
    </ligand>
</feature>
<comment type="subunit">
    <text evidence="3 15">Homodimer.</text>
</comment>
<dbReference type="EC" id="3.5.1.18" evidence="4 15"/>
<gene>
    <name evidence="15 17" type="primary">dapE</name>
    <name evidence="17" type="ORF">ACFP85_14765</name>
</gene>
<dbReference type="PANTHER" id="PTHR43808">
    <property type="entry name" value="ACETYLORNITHINE DEACETYLASE"/>
    <property type="match status" value="1"/>
</dbReference>
<dbReference type="Pfam" id="PF01546">
    <property type="entry name" value="Peptidase_M20"/>
    <property type="match status" value="1"/>
</dbReference>
<evidence type="ECO:0000256" key="11">
    <source>
        <dbReference type="ARBA" id="ARBA00023154"/>
    </source>
</evidence>
<feature type="binding site" evidence="15">
    <location>
        <position position="363"/>
    </location>
    <ligand>
        <name>Zn(2+)</name>
        <dbReference type="ChEBI" id="CHEBI:29105"/>
        <label>2</label>
    </ligand>
</feature>
<keyword evidence="8 15" id="KW-0378">Hydrolase</keyword>
<keyword evidence="9 15" id="KW-0862">Zinc</keyword>
<dbReference type="Gene3D" id="3.40.630.10">
    <property type="entry name" value="Zn peptidases"/>
    <property type="match status" value="2"/>
</dbReference>
<feature type="domain" description="Peptidase M20 dimerisation" evidence="16">
    <location>
        <begin position="187"/>
        <end position="294"/>
    </location>
</feature>
<feature type="binding site" evidence="15">
    <location>
        <position position="174"/>
    </location>
    <ligand>
        <name>Zn(2+)</name>
        <dbReference type="ChEBI" id="CHEBI:29105"/>
        <label>1</label>
    </ligand>
</feature>
<keyword evidence="10 15" id="KW-0220">Diaminopimelate biosynthesis</keyword>
<evidence type="ECO:0000313" key="18">
    <source>
        <dbReference type="Proteomes" id="UP001596364"/>
    </source>
</evidence>
<feature type="active site" description="Proton acceptor" evidence="15">
    <location>
        <position position="145"/>
    </location>
</feature>
<comment type="cofactor">
    <cofactor evidence="15">
        <name>Zn(2+)</name>
        <dbReference type="ChEBI" id="CHEBI:29105"/>
    </cofactor>
    <cofactor evidence="15">
        <name>Co(2+)</name>
        <dbReference type="ChEBI" id="CHEBI:48828"/>
    </cofactor>
    <text evidence="15">Binds 2 Zn(2+) or Co(2+) ions per subunit.</text>
</comment>
<comment type="pathway">
    <text evidence="1 15">Amino-acid biosynthesis; L-lysine biosynthesis via DAP pathway; LL-2,6-diaminopimelate from (S)-tetrahydrodipicolinate (succinylase route): step 3/3.</text>
</comment>
<feature type="binding site" evidence="15">
    <location>
        <position position="78"/>
    </location>
    <ligand>
        <name>Zn(2+)</name>
        <dbReference type="ChEBI" id="CHEBI:29105"/>
        <label>1</label>
    </ligand>
</feature>
<evidence type="ECO:0000256" key="3">
    <source>
        <dbReference type="ARBA" id="ARBA00011738"/>
    </source>
</evidence>
<proteinExistence type="inferred from homology"/>
<keyword evidence="7 15" id="KW-0479">Metal-binding</keyword>
<dbReference type="Pfam" id="PF07687">
    <property type="entry name" value="M20_dimer"/>
    <property type="match status" value="1"/>
</dbReference>
<evidence type="ECO:0000256" key="9">
    <source>
        <dbReference type="ARBA" id="ARBA00022833"/>
    </source>
</evidence>
<comment type="catalytic activity">
    <reaction evidence="14 15">
        <text>N-succinyl-(2S,6S)-2,6-diaminopimelate + H2O = (2S,6S)-2,6-diaminopimelate + succinate</text>
        <dbReference type="Rhea" id="RHEA:22608"/>
        <dbReference type="ChEBI" id="CHEBI:15377"/>
        <dbReference type="ChEBI" id="CHEBI:30031"/>
        <dbReference type="ChEBI" id="CHEBI:57609"/>
        <dbReference type="ChEBI" id="CHEBI:58087"/>
        <dbReference type="EC" id="3.5.1.18"/>
    </reaction>
</comment>
<keyword evidence="6 15" id="KW-0028">Amino-acid biosynthesis</keyword>
<dbReference type="PROSITE" id="PS00758">
    <property type="entry name" value="ARGE_DAPE_CPG2_1"/>
    <property type="match status" value="1"/>
</dbReference>
<evidence type="ECO:0000256" key="8">
    <source>
        <dbReference type="ARBA" id="ARBA00022801"/>
    </source>
</evidence>
<dbReference type="InterPro" id="IPR036264">
    <property type="entry name" value="Bact_exopeptidase_dim_dom"/>
</dbReference>
<dbReference type="InterPro" id="IPR050072">
    <property type="entry name" value="Peptidase_M20A"/>
</dbReference>
<dbReference type="SUPFAM" id="SSF53187">
    <property type="entry name" value="Zn-dependent exopeptidases"/>
    <property type="match status" value="1"/>
</dbReference>
<evidence type="ECO:0000256" key="10">
    <source>
        <dbReference type="ARBA" id="ARBA00022915"/>
    </source>
</evidence>
<dbReference type="GO" id="GO:0009014">
    <property type="term" value="F:succinyl-diaminopimelate desuccinylase activity"/>
    <property type="evidence" value="ECO:0007669"/>
    <property type="project" value="UniProtKB-EC"/>
</dbReference>
<feature type="active site" evidence="15">
    <location>
        <position position="80"/>
    </location>
</feature>
<organism evidence="17 18">
    <name type="scientific">Pseudobowmanella zhangzhouensis</name>
    <dbReference type="NCBI Taxonomy" id="1537679"/>
    <lineage>
        <taxon>Bacteria</taxon>
        <taxon>Pseudomonadati</taxon>
        <taxon>Pseudomonadota</taxon>
        <taxon>Gammaproteobacteria</taxon>
        <taxon>Alteromonadales</taxon>
        <taxon>Alteromonadaceae</taxon>
    </lineage>
</organism>
<evidence type="ECO:0000313" key="17">
    <source>
        <dbReference type="EMBL" id="MFC6441412.1"/>
    </source>
</evidence>
<evidence type="ECO:0000256" key="15">
    <source>
        <dbReference type="HAMAP-Rule" id="MF_01690"/>
    </source>
</evidence>
<evidence type="ECO:0000256" key="7">
    <source>
        <dbReference type="ARBA" id="ARBA00022723"/>
    </source>
</evidence>
<reference evidence="18" key="1">
    <citation type="journal article" date="2019" name="Int. J. Syst. Evol. Microbiol.">
        <title>The Global Catalogue of Microorganisms (GCM) 10K type strain sequencing project: providing services to taxonomists for standard genome sequencing and annotation.</title>
        <authorList>
            <consortium name="The Broad Institute Genomics Platform"/>
            <consortium name="The Broad Institute Genome Sequencing Center for Infectious Disease"/>
            <person name="Wu L."/>
            <person name="Ma J."/>
        </authorList>
    </citation>
    <scope>NUCLEOTIDE SEQUENCE [LARGE SCALE GENOMIC DNA]</scope>
    <source>
        <strain evidence="18">CGMCC 1.16031</strain>
    </source>
</reference>
<feature type="binding site" evidence="15">
    <location>
        <position position="111"/>
    </location>
    <ligand>
        <name>Zn(2+)</name>
        <dbReference type="ChEBI" id="CHEBI:29105"/>
        <label>2</label>
    </ligand>
</feature>
<keyword evidence="12 15" id="KW-0170">Cobalt</keyword>
<dbReference type="Proteomes" id="UP001596364">
    <property type="component" value="Unassembled WGS sequence"/>
</dbReference>
<dbReference type="InterPro" id="IPR005941">
    <property type="entry name" value="DapE_proteobac"/>
</dbReference>
<comment type="caution">
    <text evidence="17">The sequence shown here is derived from an EMBL/GenBank/DDBJ whole genome shotgun (WGS) entry which is preliminary data.</text>
</comment>
<feature type="binding site" evidence="15">
    <location>
        <position position="146"/>
    </location>
    <ligand>
        <name>Zn(2+)</name>
        <dbReference type="ChEBI" id="CHEBI:29105"/>
        <label>2</label>
    </ligand>
</feature>
<evidence type="ECO:0000259" key="16">
    <source>
        <dbReference type="Pfam" id="PF07687"/>
    </source>
</evidence>
<dbReference type="InterPro" id="IPR011650">
    <property type="entry name" value="Peptidase_M20_dimer"/>
</dbReference>
<comment type="similarity">
    <text evidence="2 15">Belongs to the peptidase M20A family. DapE subfamily.</text>
</comment>
<keyword evidence="11 15" id="KW-0457">Lysine biosynthesis</keyword>
<evidence type="ECO:0000256" key="4">
    <source>
        <dbReference type="ARBA" id="ARBA00011921"/>
    </source>
</evidence>
<evidence type="ECO:0000256" key="6">
    <source>
        <dbReference type="ARBA" id="ARBA00022605"/>
    </source>
</evidence>
<dbReference type="RefSeq" id="WP_131257825.1">
    <property type="nucleotide sequence ID" value="NZ_JBHSUS010000001.1"/>
</dbReference>
<name>A0ABW1XMS8_9ALTE</name>
<evidence type="ECO:0000256" key="12">
    <source>
        <dbReference type="ARBA" id="ARBA00023285"/>
    </source>
</evidence>
<evidence type="ECO:0000256" key="5">
    <source>
        <dbReference type="ARBA" id="ARBA00022391"/>
    </source>
</evidence>